<dbReference type="EMBL" id="MN739490">
    <property type="protein sequence ID" value="QHT08073.1"/>
    <property type="molecule type" value="Genomic_DNA"/>
</dbReference>
<accession>A0A6C0CV22</accession>
<evidence type="ECO:0000313" key="1">
    <source>
        <dbReference type="EMBL" id="QHT08073.1"/>
    </source>
</evidence>
<reference evidence="1" key="1">
    <citation type="journal article" date="2020" name="Nature">
        <title>Giant virus diversity and host interactions through global metagenomics.</title>
        <authorList>
            <person name="Schulz F."/>
            <person name="Roux S."/>
            <person name="Paez-Espino D."/>
            <person name="Jungbluth S."/>
            <person name="Walsh D.A."/>
            <person name="Denef V.J."/>
            <person name="McMahon K.D."/>
            <person name="Konstantinidis K.T."/>
            <person name="Eloe-Fadrosh E.A."/>
            <person name="Kyrpides N.C."/>
            <person name="Woyke T."/>
        </authorList>
    </citation>
    <scope>NUCLEOTIDE SEQUENCE</scope>
    <source>
        <strain evidence="1">GVMAG-M-3300022752-39</strain>
    </source>
</reference>
<protein>
    <submittedName>
        <fullName evidence="1">Uncharacterized protein</fullName>
    </submittedName>
</protein>
<name>A0A6C0CV22_9ZZZZ</name>
<sequence>MEKENDSTVADAPKKPEVRLVDVPVTNEVESLNLLVSFLNLAQRRGVFTIDESAKIWECVKIFQKK</sequence>
<dbReference type="AlphaFoldDB" id="A0A6C0CV22"/>
<proteinExistence type="predicted"/>
<organism evidence="1">
    <name type="scientific">viral metagenome</name>
    <dbReference type="NCBI Taxonomy" id="1070528"/>
    <lineage>
        <taxon>unclassified sequences</taxon>
        <taxon>metagenomes</taxon>
        <taxon>organismal metagenomes</taxon>
    </lineage>
</organism>